<dbReference type="RefSeq" id="WP_369159183.1">
    <property type="nucleotide sequence ID" value="NZ_CP163429.1"/>
</dbReference>
<proteinExistence type="predicted"/>
<keyword evidence="5 8" id="KW-0472">Membrane</keyword>
<sequence length="333" mass="33940">MTHALRLPGAVVAVAAAGQPPAPWPSGPASPRAAVAVALEDRGGIGVLLNFAFYGLIFVFSLFFQHVRDCSPLVAGLAFLPMTAAVMTANLACGPLVGRFGARTVLITGNTVAALGYLAIVPVVGSGAYAQMTVQFVVAGFGIGLVVPSMANTMLGPVDPANAGIASGVLNASRQLGGPIGGAVMGLLVGEAASGQFPSGLRAALLSAVAALAVSAALSVVGLRTPRASAEASPTATTPPPPPRAVDARRRPASEGSRPLPYRYGVRAPSKLGSPPYGMRQRPVSSGRTCGFLHVSVPTGSSGRHSRSSRWPIWPSSSPRSRSSRWWPLSPRG</sequence>
<protein>
    <submittedName>
        <fullName evidence="9">MFS transporter</fullName>
    </submittedName>
</protein>
<feature type="region of interest" description="Disordered" evidence="7">
    <location>
        <begin position="227"/>
        <end position="333"/>
    </location>
</feature>
<accession>A0AB39LRX0</accession>
<feature type="transmembrane region" description="Helical" evidence="8">
    <location>
        <begin position="203"/>
        <end position="223"/>
    </location>
</feature>
<reference evidence="9" key="1">
    <citation type="submission" date="2024-07" db="EMBL/GenBank/DDBJ databases">
        <authorList>
            <person name="Yu S.T."/>
        </authorList>
    </citation>
    <scope>NUCLEOTIDE SEQUENCE</scope>
    <source>
        <strain evidence="9">R02</strain>
    </source>
</reference>
<dbReference type="InterPro" id="IPR011701">
    <property type="entry name" value="MFS"/>
</dbReference>
<name>A0AB39LRX0_9ACTN</name>
<dbReference type="InterPro" id="IPR036259">
    <property type="entry name" value="MFS_trans_sf"/>
</dbReference>
<dbReference type="GO" id="GO:0016020">
    <property type="term" value="C:membrane"/>
    <property type="evidence" value="ECO:0007669"/>
    <property type="project" value="UniProtKB-SubCell"/>
</dbReference>
<dbReference type="SUPFAM" id="SSF103473">
    <property type="entry name" value="MFS general substrate transporter"/>
    <property type="match status" value="1"/>
</dbReference>
<keyword evidence="6" id="KW-0046">Antibiotic resistance</keyword>
<keyword evidence="2" id="KW-0813">Transport</keyword>
<evidence type="ECO:0000256" key="1">
    <source>
        <dbReference type="ARBA" id="ARBA00004141"/>
    </source>
</evidence>
<feature type="transmembrane region" description="Helical" evidence="8">
    <location>
        <begin position="76"/>
        <end position="98"/>
    </location>
</feature>
<comment type="subcellular location">
    <subcellularLocation>
        <location evidence="1">Membrane</location>
        <topology evidence="1">Multi-pass membrane protein</topology>
    </subcellularLocation>
</comment>
<evidence type="ECO:0000256" key="7">
    <source>
        <dbReference type="SAM" id="MobiDB-lite"/>
    </source>
</evidence>
<dbReference type="GO" id="GO:0046677">
    <property type="term" value="P:response to antibiotic"/>
    <property type="evidence" value="ECO:0007669"/>
    <property type="project" value="UniProtKB-KW"/>
</dbReference>
<keyword evidence="4 8" id="KW-1133">Transmembrane helix</keyword>
<evidence type="ECO:0000256" key="5">
    <source>
        <dbReference type="ARBA" id="ARBA00023136"/>
    </source>
</evidence>
<organism evidence="9">
    <name type="scientific">Streptomyces sp. R02</name>
    <dbReference type="NCBI Taxonomy" id="3238623"/>
    <lineage>
        <taxon>Bacteria</taxon>
        <taxon>Bacillati</taxon>
        <taxon>Actinomycetota</taxon>
        <taxon>Actinomycetes</taxon>
        <taxon>Kitasatosporales</taxon>
        <taxon>Streptomycetaceae</taxon>
        <taxon>Streptomyces</taxon>
    </lineage>
</organism>
<dbReference type="Pfam" id="PF07690">
    <property type="entry name" value="MFS_1"/>
    <property type="match status" value="1"/>
</dbReference>
<evidence type="ECO:0000256" key="4">
    <source>
        <dbReference type="ARBA" id="ARBA00022989"/>
    </source>
</evidence>
<dbReference type="PANTHER" id="PTHR42718">
    <property type="entry name" value="MAJOR FACILITATOR SUPERFAMILY MULTIDRUG TRANSPORTER MFSC"/>
    <property type="match status" value="1"/>
</dbReference>
<gene>
    <name evidence="9" type="ORF">AB5J57_25650</name>
</gene>
<feature type="compositionally biased region" description="Low complexity" evidence="7">
    <location>
        <begin position="309"/>
        <end position="333"/>
    </location>
</feature>
<dbReference type="Gene3D" id="1.20.1250.20">
    <property type="entry name" value="MFS general substrate transporter like domains"/>
    <property type="match status" value="1"/>
</dbReference>
<dbReference type="AlphaFoldDB" id="A0AB39LRX0"/>
<feature type="transmembrane region" description="Helical" evidence="8">
    <location>
        <begin position="46"/>
        <end position="64"/>
    </location>
</feature>
<keyword evidence="3 8" id="KW-0812">Transmembrane</keyword>
<feature type="transmembrane region" description="Helical" evidence="8">
    <location>
        <begin position="104"/>
        <end position="125"/>
    </location>
</feature>
<feature type="compositionally biased region" description="Low complexity" evidence="7">
    <location>
        <begin position="227"/>
        <end position="236"/>
    </location>
</feature>
<feature type="transmembrane region" description="Helical" evidence="8">
    <location>
        <begin position="132"/>
        <end position="151"/>
    </location>
</feature>
<evidence type="ECO:0000256" key="3">
    <source>
        <dbReference type="ARBA" id="ARBA00022692"/>
    </source>
</evidence>
<evidence type="ECO:0000256" key="6">
    <source>
        <dbReference type="ARBA" id="ARBA00023251"/>
    </source>
</evidence>
<evidence type="ECO:0000256" key="8">
    <source>
        <dbReference type="SAM" id="Phobius"/>
    </source>
</evidence>
<dbReference type="PANTHER" id="PTHR42718:SF9">
    <property type="entry name" value="MAJOR FACILITATOR SUPERFAMILY MULTIDRUG TRANSPORTER MFSC"/>
    <property type="match status" value="1"/>
</dbReference>
<evidence type="ECO:0000313" key="9">
    <source>
        <dbReference type="EMBL" id="XDP96694.1"/>
    </source>
</evidence>
<dbReference type="EMBL" id="CP163429">
    <property type="protein sequence ID" value="XDP96694.1"/>
    <property type="molecule type" value="Genomic_DNA"/>
</dbReference>
<evidence type="ECO:0000256" key="2">
    <source>
        <dbReference type="ARBA" id="ARBA00022448"/>
    </source>
</evidence>
<dbReference type="GO" id="GO:0022857">
    <property type="term" value="F:transmembrane transporter activity"/>
    <property type="evidence" value="ECO:0007669"/>
    <property type="project" value="InterPro"/>
</dbReference>